<gene>
    <name evidence="1" type="ORF">E3U44_10790</name>
</gene>
<dbReference type="Proteomes" id="UP000294325">
    <property type="component" value="Chromosome"/>
</dbReference>
<reference evidence="1 2" key="1">
    <citation type="submission" date="2019-03" db="EMBL/GenBank/DDBJ databases">
        <title>The genome sequence of Nitrosococcus wardiae strain D1FHST reveals the archetypal metabolic capacity of ammonia-oxidizing Gammaproteobacteria.</title>
        <authorList>
            <person name="Wang L."/>
            <person name="Lim C.K."/>
            <person name="Hanson T.E."/>
            <person name="Dang H."/>
            <person name="Klotz M.G."/>
        </authorList>
    </citation>
    <scope>NUCLEOTIDE SEQUENCE [LARGE SCALE GENOMIC DNA]</scope>
    <source>
        <strain evidence="1 2">D1FHS</strain>
    </source>
</reference>
<protein>
    <submittedName>
        <fullName evidence="1">Uncharacterized protein</fullName>
    </submittedName>
</protein>
<dbReference type="KEGG" id="nwr:E3U44_10790"/>
<dbReference type="RefSeq" id="WP_134358179.1">
    <property type="nucleotide sequence ID" value="NZ_CP038033.1"/>
</dbReference>
<dbReference type="EMBL" id="CP038033">
    <property type="protein sequence ID" value="QBQ54949.1"/>
    <property type="molecule type" value="Genomic_DNA"/>
</dbReference>
<organism evidence="1 2">
    <name type="scientific">Nitrosococcus wardiae</name>
    <dbReference type="NCBI Taxonomy" id="1814290"/>
    <lineage>
        <taxon>Bacteria</taxon>
        <taxon>Pseudomonadati</taxon>
        <taxon>Pseudomonadota</taxon>
        <taxon>Gammaproteobacteria</taxon>
        <taxon>Chromatiales</taxon>
        <taxon>Chromatiaceae</taxon>
        <taxon>Nitrosococcus</taxon>
    </lineage>
</organism>
<evidence type="ECO:0000313" key="1">
    <source>
        <dbReference type="EMBL" id="QBQ54949.1"/>
    </source>
</evidence>
<sequence length="132" mass="15339">MLISESDITKAVEETISRAEKRGSVLVYFSPHYRKISISPKWAMNRKIKDFILSHPFLIAGHCKKEEGLQSVESAIREMAERINSDEEHLEMLMDERKKTWSRMGPSRPKRKLPARWKDLNFPLTVRLSGNA</sequence>
<name>A0A4P7C063_9GAMM</name>
<keyword evidence="2" id="KW-1185">Reference proteome</keyword>
<evidence type="ECO:0000313" key="2">
    <source>
        <dbReference type="Proteomes" id="UP000294325"/>
    </source>
</evidence>
<proteinExistence type="predicted"/>
<accession>A0A4P7C063</accession>
<dbReference type="AlphaFoldDB" id="A0A4P7C063"/>